<organism evidence="2 3">
    <name type="scientific">Sorangium cellulosum</name>
    <name type="common">Polyangium cellulosum</name>
    <dbReference type="NCBI Taxonomy" id="56"/>
    <lineage>
        <taxon>Bacteria</taxon>
        <taxon>Pseudomonadati</taxon>
        <taxon>Myxococcota</taxon>
        <taxon>Polyangia</taxon>
        <taxon>Polyangiales</taxon>
        <taxon>Polyangiaceae</taxon>
        <taxon>Sorangium</taxon>
    </lineage>
</organism>
<accession>A0A4P2Q668</accession>
<dbReference type="InterPro" id="IPR006683">
    <property type="entry name" value="Thioestr_dom"/>
</dbReference>
<dbReference type="Gene3D" id="3.10.129.10">
    <property type="entry name" value="Hotdog Thioesterase"/>
    <property type="match status" value="1"/>
</dbReference>
<evidence type="ECO:0000313" key="2">
    <source>
        <dbReference type="EMBL" id="AUX24606.1"/>
    </source>
</evidence>
<reference evidence="2 3" key="1">
    <citation type="submission" date="2015-09" db="EMBL/GenBank/DDBJ databases">
        <title>Sorangium comparison.</title>
        <authorList>
            <person name="Zaburannyi N."/>
            <person name="Bunk B."/>
            <person name="Overmann J."/>
            <person name="Mueller R."/>
        </authorList>
    </citation>
    <scope>NUCLEOTIDE SEQUENCE [LARGE SCALE GENOMIC DNA]</scope>
    <source>
        <strain evidence="2 3">So ceGT47</strain>
    </source>
</reference>
<evidence type="ECO:0000259" key="1">
    <source>
        <dbReference type="Pfam" id="PF03061"/>
    </source>
</evidence>
<name>A0A4P2Q668_SORCE</name>
<dbReference type="CDD" id="cd03443">
    <property type="entry name" value="PaaI_thioesterase"/>
    <property type="match status" value="1"/>
</dbReference>
<dbReference type="GO" id="GO:0016790">
    <property type="term" value="F:thiolester hydrolase activity"/>
    <property type="evidence" value="ECO:0007669"/>
    <property type="project" value="UniProtKB-ARBA"/>
</dbReference>
<dbReference type="InterPro" id="IPR029069">
    <property type="entry name" value="HotDog_dom_sf"/>
</dbReference>
<dbReference type="OrthoDB" id="5505920at2"/>
<dbReference type="Pfam" id="PF03061">
    <property type="entry name" value="4HBT"/>
    <property type="match status" value="1"/>
</dbReference>
<protein>
    <submittedName>
        <fullName evidence="2">Thioesterase</fullName>
    </submittedName>
</protein>
<gene>
    <name evidence="2" type="ORF">SOCEGT47_051450</name>
</gene>
<dbReference type="EMBL" id="CP012670">
    <property type="protein sequence ID" value="AUX24606.1"/>
    <property type="molecule type" value="Genomic_DNA"/>
</dbReference>
<dbReference type="AlphaFoldDB" id="A0A4P2Q668"/>
<dbReference type="RefSeq" id="WP_129350910.1">
    <property type="nucleotide sequence ID" value="NZ_CP012670.1"/>
</dbReference>
<feature type="domain" description="Thioesterase" evidence="1">
    <location>
        <begin position="54"/>
        <end position="133"/>
    </location>
</feature>
<evidence type="ECO:0000313" key="3">
    <source>
        <dbReference type="Proteomes" id="UP000295781"/>
    </source>
</evidence>
<dbReference type="SUPFAM" id="SSF54637">
    <property type="entry name" value="Thioesterase/thiol ester dehydrase-isomerase"/>
    <property type="match status" value="1"/>
</dbReference>
<sequence length="154" mass="16324">MSGGASLQDRYAPNNRCFGCGPANDKGLRLKSRVDGDAVVCDFTPEPHHEAFPGVLNGGIIGALLDCHSNWTAAYHLMQARGADAPPCTVTADFHVTLKKPTPLGPVHLRAQVAEAQGDRAVVEATLEAGGRVTATCRGTFVAVKEGHPAFHRW</sequence>
<proteinExistence type="predicted"/>
<dbReference type="Proteomes" id="UP000295781">
    <property type="component" value="Chromosome"/>
</dbReference>